<dbReference type="Pfam" id="PF24287">
    <property type="entry name" value="DUF7475"/>
    <property type="match status" value="1"/>
</dbReference>
<dbReference type="EMBL" id="CP031306">
    <property type="protein sequence ID" value="QCC56389.1"/>
    <property type="molecule type" value="Genomic_DNA"/>
</dbReference>
<dbReference type="RefSeq" id="WP_006066956.1">
    <property type="nucleotide sequence ID" value="NZ_CP031306.1"/>
</dbReference>
<accession>A0A4D6HQU6</accession>
<dbReference type="GeneID" id="39853137"/>
<evidence type="ECO:0000313" key="2">
    <source>
        <dbReference type="EMBL" id="QCC56389.1"/>
    </source>
</evidence>
<gene>
    <name evidence="2" type="ORF">DV706_17825</name>
</gene>
<name>A0A4D6HQU6_9EURY</name>
<feature type="transmembrane region" description="Helical" evidence="1">
    <location>
        <begin position="12"/>
        <end position="36"/>
    </location>
</feature>
<dbReference type="Proteomes" id="UP000296822">
    <property type="component" value="Plasmid unnamed1"/>
</dbReference>
<feature type="transmembrane region" description="Helical" evidence="1">
    <location>
        <begin position="68"/>
        <end position="87"/>
    </location>
</feature>
<dbReference type="InterPro" id="IPR055898">
    <property type="entry name" value="DUF7475"/>
</dbReference>
<protein>
    <submittedName>
        <fullName evidence="2">Uncharacterized protein</fullName>
    </submittedName>
</protein>
<organism evidence="2 3">
    <name type="scientific">Natronorubrum bangense</name>
    <dbReference type="NCBI Taxonomy" id="61858"/>
    <lineage>
        <taxon>Archaea</taxon>
        <taxon>Methanobacteriati</taxon>
        <taxon>Methanobacteriota</taxon>
        <taxon>Stenosarchaea group</taxon>
        <taxon>Halobacteria</taxon>
        <taxon>Halobacteriales</taxon>
        <taxon>Natrialbaceae</taxon>
        <taxon>Natronorubrum</taxon>
    </lineage>
</organism>
<reference evidence="2 3" key="1">
    <citation type="journal article" date="2019" name="Nat. Commun.">
        <title>A new type of DNA phosphorothioation-based antiviral system in archaea.</title>
        <authorList>
            <person name="Xiong L."/>
            <person name="Liu S."/>
            <person name="Chen S."/>
            <person name="Xiao Y."/>
            <person name="Zhu B."/>
            <person name="Gao Y."/>
            <person name="Zhang Y."/>
            <person name="Chen B."/>
            <person name="Luo J."/>
            <person name="Deng Z."/>
            <person name="Chen X."/>
            <person name="Wang L."/>
            <person name="Chen S."/>
        </authorList>
    </citation>
    <scope>NUCLEOTIDE SEQUENCE [LARGE SCALE GENOMIC DNA]</scope>
    <source>
        <strain evidence="2 3">JCM 10635</strain>
        <plasmid evidence="2 3">unnamed1</plasmid>
    </source>
</reference>
<dbReference type="KEGG" id="nbg:DV706_17825"/>
<evidence type="ECO:0000313" key="3">
    <source>
        <dbReference type="Proteomes" id="UP000296822"/>
    </source>
</evidence>
<evidence type="ECO:0000256" key="1">
    <source>
        <dbReference type="SAM" id="Phobius"/>
    </source>
</evidence>
<keyword evidence="2" id="KW-0614">Plasmid</keyword>
<keyword evidence="1" id="KW-0472">Membrane</keyword>
<keyword evidence="1" id="KW-1133">Transmembrane helix</keyword>
<feature type="transmembrane region" description="Helical" evidence="1">
    <location>
        <begin position="42"/>
        <end position="61"/>
    </location>
</feature>
<sequence>MAISSRVSSANLTGLEWLAVSLVVVTGVIHLGLGIAFLPDPLAVTFVLAGAGFAGALVLFFLGIRRQLLYLIGVPFVGAQIVAWYVIAQPTGSGDVGPLEAIDKVVQLSLIVVLLVLYSRES</sequence>
<geneLocation type="plasmid" evidence="2">
    <name>unnamed1</name>
</geneLocation>
<dbReference type="AlphaFoldDB" id="A0A4D6HQU6"/>
<keyword evidence="1" id="KW-0812">Transmembrane</keyword>
<proteinExistence type="predicted"/>